<keyword evidence="1" id="KW-0812">Transmembrane</keyword>
<organism evidence="2 3">
    <name type="scientific">Undibacterium piscinae</name>
    <dbReference type="NCBI Taxonomy" id="2495591"/>
    <lineage>
        <taxon>Bacteria</taxon>
        <taxon>Pseudomonadati</taxon>
        <taxon>Pseudomonadota</taxon>
        <taxon>Betaproteobacteria</taxon>
        <taxon>Burkholderiales</taxon>
        <taxon>Oxalobacteraceae</taxon>
        <taxon>Undibacterium</taxon>
    </lineage>
</organism>
<dbReference type="AlphaFoldDB" id="A0A6M4A7K2"/>
<feature type="transmembrane region" description="Helical" evidence="1">
    <location>
        <begin position="12"/>
        <end position="36"/>
    </location>
</feature>
<dbReference type="EMBL" id="CP051152">
    <property type="protein sequence ID" value="QJQ07163.1"/>
    <property type="molecule type" value="Genomic_DNA"/>
</dbReference>
<gene>
    <name evidence="2" type="ORF">EJG51_016535</name>
</gene>
<dbReference type="KEGG" id="upi:EJG51_016535"/>
<evidence type="ECO:0000313" key="2">
    <source>
        <dbReference type="EMBL" id="QJQ07163.1"/>
    </source>
</evidence>
<evidence type="ECO:0000256" key="1">
    <source>
        <dbReference type="SAM" id="Phobius"/>
    </source>
</evidence>
<dbReference type="Proteomes" id="UP000274350">
    <property type="component" value="Chromosome"/>
</dbReference>
<name>A0A6M4A7K2_9BURK</name>
<reference evidence="2 3" key="1">
    <citation type="journal article" date="2019" name="Int. J. Syst. Evol. Microbiol.">
        <title>Undibacterium piscinae sp. nov., isolated from Korean shiner intestine.</title>
        <authorList>
            <person name="Lee S.Y."/>
            <person name="Kang W."/>
            <person name="Kim P.S."/>
            <person name="Kim H.S."/>
            <person name="Sung H."/>
            <person name="Shin N.R."/>
            <person name="Whon T.W."/>
            <person name="Yun J.H."/>
            <person name="Lee J.Y."/>
            <person name="Lee J.Y."/>
            <person name="Jung M.J."/>
            <person name="Jeong Y.S."/>
            <person name="Tak E.J."/>
            <person name="Han J.E."/>
            <person name="Hyun D.W."/>
            <person name="Kang M.S."/>
            <person name="Lee K.E."/>
            <person name="Lee B.H."/>
            <person name="Bae J.W."/>
        </authorList>
    </citation>
    <scope>NUCLEOTIDE SEQUENCE [LARGE SCALE GENOMIC DNA]</scope>
    <source>
        <strain evidence="2 3">S11R28</strain>
    </source>
</reference>
<protein>
    <submittedName>
        <fullName evidence="2">Uncharacterized protein</fullName>
    </submittedName>
</protein>
<accession>A0A6M4A7K2</accession>
<proteinExistence type="predicted"/>
<evidence type="ECO:0000313" key="3">
    <source>
        <dbReference type="Proteomes" id="UP000274350"/>
    </source>
</evidence>
<sequence>MGLLLKALRAAVFLAFCGLTFKFTVTAVIAFAALAVGAEVLAFSPFAPSLISGACADET</sequence>
<keyword evidence="3" id="KW-1185">Reference proteome</keyword>
<keyword evidence="1" id="KW-1133">Transmembrane helix</keyword>
<keyword evidence="1" id="KW-0472">Membrane</keyword>